<sequence>MQVDTTMMQDSASLIEELESAIAAGTPDKRLNALTRITDLFIAGTGHHSQGVIDLFDDVLSALIATIEVNARAQLSRRLARCTDSPPKVLRSLAFDDSVAVAGPVLTNSSQLTDKDLIDNVNTKSQGHIEAITQRQSLSEPVTDALIERGNDRVVRLVVKNAGARISHKGFGKLVGKAANDEGLARYIGARRDIPRDFFLKLLETASAKVRAKLIASNPTLADAVRETVSGIAADISVDVRNSSRDHAKARARIKRLRRTGQFSEADLHAFANAQDFERVAIAFAALGDFPIELVERALLDKSPDLILILGKAAQCCRATVRSMLLMKSAGRCMSAMDLDETLIHFERLKVKTARSALEFYRLRLGVDDNSNAPSKLALAWYAEAIHATL</sequence>
<evidence type="ECO:0000313" key="2">
    <source>
        <dbReference type="Proteomes" id="UP000194137"/>
    </source>
</evidence>
<dbReference type="EMBL" id="CP021112">
    <property type="protein sequence ID" value="ARQ00372.1"/>
    <property type="molecule type" value="Genomic_DNA"/>
</dbReference>
<evidence type="ECO:0008006" key="3">
    <source>
        <dbReference type="Google" id="ProtNLM"/>
    </source>
</evidence>
<keyword evidence="2" id="KW-1185">Reference proteome</keyword>
<name>A0A1W6ZSN8_9HYPH</name>
<gene>
    <name evidence="1" type="ORF">CAK95_15770</name>
</gene>
<dbReference type="AlphaFoldDB" id="A0A1W6ZSN8"/>
<dbReference type="STRING" id="1235591.CAK95_15770"/>
<proteinExistence type="predicted"/>
<dbReference type="Pfam" id="PF10098">
    <property type="entry name" value="DUF2336"/>
    <property type="match status" value="1"/>
</dbReference>
<dbReference type="KEGG" id="psin:CAK95_15770"/>
<organism evidence="1 2">
    <name type="scientific">Pseudorhodoplanes sinuspersici</name>
    <dbReference type="NCBI Taxonomy" id="1235591"/>
    <lineage>
        <taxon>Bacteria</taxon>
        <taxon>Pseudomonadati</taxon>
        <taxon>Pseudomonadota</taxon>
        <taxon>Alphaproteobacteria</taxon>
        <taxon>Hyphomicrobiales</taxon>
        <taxon>Pseudorhodoplanes</taxon>
    </lineage>
</organism>
<protein>
    <recommendedName>
        <fullName evidence="3">DUF2336 domain-containing protein</fullName>
    </recommendedName>
</protein>
<dbReference type="InterPro" id="IPR019285">
    <property type="entry name" value="DUF2336"/>
</dbReference>
<accession>A0A1W6ZSN8</accession>
<evidence type="ECO:0000313" key="1">
    <source>
        <dbReference type="EMBL" id="ARQ00372.1"/>
    </source>
</evidence>
<reference evidence="1 2" key="1">
    <citation type="submission" date="2017-05" db="EMBL/GenBank/DDBJ databases">
        <title>Full genome sequence of Pseudorhodoplanes sinuspersici.</title>
        <authorList>
            <person name="Dastgheib S.M.M."/>
            <person name="Shavandi M."/>
            <person name="Tirandaz H."/>
        </authorList>
    </citation>
    <scope>NUCLEOTIDE SEQUENCE [LARGE SCALE GENOMIC DNA]</scope>
    <source>
        <strain evidence="1 2">RIPI110</strain>
    </source>
</reference>
<dbReference type="Proteomes" id="UP000194137">
    <property type="component" value="Chromosome"/>
</dbReference>